<dbReference type="SUPFAM" id="SSF53448">
    <property type="entry name" value="Nucleotide-diphospho-sugar transferases"/>
    <property type="match status" value="1"/>
</dbReference>
<sequence>MKIIALLPMKGNSERVPNKNLKDFNGKPLFHHVLESLQNCKLVDEVIINTDSDKIADSATTFSKVKIHQRPQEICGDFVSMNEIINNDLDRSDGDIYIQTHSTNPLLKTETITNAIQEFKNSDKDSLFSVTKLQTRLYWKDGKPVNHNPNELIRTQDLPPLFEENSNIFIFTKESFSNSGNKRIGVKPLMFEIDKLEAIDIDEPQDFILAETIQKLNLVK</sequence>
<accession>A0A5C6RVB7</accession>
<dbReference type="Gene3D" id="3.90.550.10">
    <property type="entry name" value="Spore Coat Polysaccharide Biosynthesis Protein SpsA, Chain A"/>
    <property type="match status" value="1"/>
</dbReference>
<dbReference type="AlphaFoldDB" id="A0A5C6RVB7"/>
<dbReference type="OrthoDB" id="9805604at2"/>
<dbReference type="InterPro" id="IPR050793">
    <property type="entry name" value="CMP-NeuNAc_synthase"/>
</dbReference>
<dbReference type="CDD" id="cd02513">
    <property type="entry name" value="CMP-NeuAc_Synthase"/>
    <property type="match status" value="1"/>
</dbReference>
<dbReference type="RefSeq" id="WP_147100570.1">
    <property type="nucleotide sequence ID" value="NZ_VOOS01000003.1"/>
</dbReference>
<evidence type="ECO:0000313" key="2">
    <source>
        <dbReference type="Proteomes" id="UP000321721"/>
    </source>
</evidence>
<reference evidence="1 2" key="1">
    <citation type="submission" date="2019-08" db="EMBL/GenBank/DDBJ databases">
        <title>Genome of Vicingus serpentipes NCIMB 15042.</title>
        <authorList>
            <person name="Bowman J.P."/>
        </authorList>
    </citation>
    <scope>NUCLEOTIDE SEQUENCE [LARGE SCALE GENOMIC DNA]</scope>
    <source>
        <strain evidence="1 2">NCIMB 15042</strain>
    </source>
</reference>
<dbReference type="PANTHER" id="PTHR21485:SF6">
    <property type="entry name" value="N-ACYLNEURAMINATE CYTIDYLYLTRANSFERASE-RELATED"/>
    <property type="match status" value="1"/>
</dbReference>
<comment type="caution">
    <text evidence="1">The sequence shown here is derived from an EMBL/GenBank/DDBJ whole genome shotgun (WGS) entry which is preliminary data.</text>
</comment>
<protein>
    <submittedName>
        <fullName evidence="1">Acylneuraminate cytidylyltransferase family protein</fullName>
    </submittedName>
</protein>
<gene>
    <name evidence="1" type="ORF">FRY74_08695</name>
</gene>
<dbReference type="GO" id="GO:0008781">
    <property type="term" value="F:N-acylneuraminate cytidylyltransferase activity"/>
    <property type="evidence" value="ECO:0007669"/>
    <property type="project" value="TreeGrafter"/>
</dbReference>
<proteinExistence type="predicted"/>
<keyword evidence="2" id="KW-1185">Reference proteome</keyword>
<evidence type="ECO:0000313" key="1">
    <source>
        <dbReference type="EMBL" id="TXB65490.1"/>
    </source>
</evidence>
<dbReference type="InterPro" id="IPR003329">
    <property type="entry name" value="Cytidylyl_trans"/>
</dbReference>
<dbReference type="EMBL" id="VOOS01000003">
    <property type="protein sequence ID" value="TXB65490.1"/>
    <property type="molecule type" value="Genomic_DNA"/>
</dbReference>
<keyword evidence="1" id="KW-0548">Nucleotidyltransferase</keyword>
<dbReference type="Proteomes" id="UP000321721">
    <property type="component" value="Unassembled WGS sequence"/>
</dbReference>
<name>A0A5C6RVB7_9FLAO</name>
<organism evidence="1 2">
    <name type="scientific">Vicingus serpentipes</name>
    <dbReference type="NCBI Taxonomy" id="1926625"/>
    <lineage>
        <taxon>Bacteria</taxon>
        <taxon>Pseudomonadati</taxon>
        <taxon>Bacteroidota</taxon>
        <taxon>Flavobacteriia</taxon>
        <taxon>Flavobacteriales</taxon>
        <taxon>Vicingaceae</taxon>
        <taxon>Vicingus</taxon>
    </lineage>
</organism>
<dbReference type="InterPro" id="IPR029044">
    <property type="entry name" value="Nucleotide-diphossugar_trans"/>
</dbReference>
<keyword evidence="1" id="KW-0808">Transferase</keyword>
<dbReference type="Pfam" id="PF02348">
    <property type="entry name" value="CTP_transf_3"/>
    <property type="match status" value="1"/>
</dbReference>
<dbReference type="PANTHER" id="PTHR21485">
    <property type="entry name" value="HAD SUPERFAMILY MEMBERS CMAS AND KDSC"/>
    <property type="match status" value="1"/>
</dbReference>